<evidence type="ECO:0000313" key="2">
    <source>
        <dbReference type="Proteomes" id="UP000515847"/>
    </source>
</evidence>
<dbReference type="SUPFAM" id="SSF53067">
    <property type="entry name" value="Actin-like ATPase domain"/>
    <property type="match status" value="1"/>
</dbReference>
<dbReference type="EMBL" id="CP045798">
    <property type="protein sequence ID" value="QNB47337.1"/>
    <property type="molecule type" value="Genomic_DNA"/>
</dbReference>
<dbReference type="KEGG" id="tfr:BR63_14185"/>
<dbReference type="OrthoDB" id="5430553at2"/>
<name>A0A7G6E5I3_THEFR</name>
<reference evidence="1 2" key="1">
    <citation type="journal article" date="2019" name="Front. Microbiol.">
        <title>Thermoanaerosceptrum fracticalcis gen. nov. sp. nov., a Novel Fumarate-Fermenting Microorganism From a Deep Fractured Carbonate Aquifer of the US Great Basin.</title>
        <authorList>
            <person name="Hamilton-Brehm S.D."/>
            <person name="Stewart L.E."/>
            <person name="Zavarin M."/>
            <person name="Caldwell M."/>
            <person name="Lawson P.A."/>
            <person name="Onstott T.C."/>
            <person name="Grzymski J."/>
            <person name="Neveux I."/>
            <person name="Lollar B.S."/>
            <person name="Russell C.E."/>
            <person name="Moser D.P."/>
        </authorList>
    </citation>
    <scope>NUCLEOTIDE SEQUENCE [LARGE SCALE GENOMIC DNA]</scope>
    <source>
        <strain evidence="1 2">DRI-13</strain>
    </source>
</reference>
<sequence length="222" mass="24669">MIYCDGGSTYTKILYPHGKLEIIPTQEMLRDKTRRFDIATGHAAKNRCGLYVNELMALAHGTLSLVKEDNFTVVDIGSRDTKYIVIRDRKVISLDWNTSCGGNLGFTVELLGRYYGLDYSELSPSREKIQVTCGLLGMEKIFDEINKGCSPAESVAKFLNGMAFHTYQFCQSPSLLYLSGGLAENSCFVQTLNQYCEVRPLGRDILLRGLVEIGKSKAVPGT</sequence>
<gene>
    <name evidence="1" type="ORF">BR63_14185</name>
</gene>
<dbReference type="Proteomes" id="UP000515847">
    <property type="component" value="Chromosome"/>
</dbReference>
<keyword evidence="2" id="KW-1185">Reference proteome</keyword>
<dbReference type="InterPro" id="IPR043129">
    <property type="entry name" value="ATPase_NBD"/>
</dbReference>
<organism evidence="1 2">
    <name type="scientific">Thermanaerosceptrum fracticalcis</name>
    <dbReference type="NCBI Taxonomy" id="1712410"/>
    <lineage>
        <taxon>Bacteria</taxon>
        <taxon>Bacillati</taxon>
        <taxon>Bacillota</taxon>
        <taxon>Clostridia</taxon>
        <taxon>Eubacteriales</taxon>
        <taxon>Peptococcaceae</taxon>
        <taxon>Thermanaerosceptrum</taxon>
    </lineage>
</organism>
<dbReference type="Gene3D" id="3.30.420.40">
    <property type="match status" value="1"/>
</dbReference>
<accession>A0A7G6E5I3</accession>
<dbReference type="RefSeq" id="WP_051965589.1">
    <property type="nucleotide sequence ID" value="NZ_CP045798.1"/>
</dbReference>
<dbReference type="AlphaFoldDB" id="A0A7G6E5I3"/>
<proteinExistence type="predicted"/>
<protein>
    <submittedName>
        <fullName evidence="1">ATPase</fullName>
    </submittedName>
</protein>
<evidence type="ECO:0000313" key="1">
    <source>
        <dbReference type="EMBL" id="QNB47337.1"/>
    </source>
</evidence>